<feature type="transmembrane region" description="Helical" evidence="1">
    <location>
        <begin position="80"/>
        <end position="97"/>
    </location>
</feature>
<keyword evidence="1" id="KW-0812">Transmembrane</keyword>
<evidence type="ECO:0000313" key="2">
    <source>
        <dbReference type="EMBL" id="SFW45116.1"/>
    </source>
</evidence>
<protein>
    <submittedName>
        <fullName evidence="2">Uncharacterized protein</fullName>
    </submittedName>
</protein>
<accession>A0A1K1PC07</accession>
<dbReference type="AlphaFoldDB" id="A0A1K1PC07"/>
<dbReference type="RefSeq" id="WP_072303414.1">
    <property type="nucleotide sequence ID" value="NZ_FPIY01000002.1"/>
</dbReference>
<dbReference type="EMBL" id="FPIY01000002">
    <property type="protein sequence ID" value="SFW45116.1"/>
    <property type="molecule type" value="Genomic_DNA"/>
</dbReference>
<evidence type="ECO:0000256" key="1">
    <source>
        <dbReference type="SAM" id="Phobius"/>
    </source>
</evidence>
<name>A0A1K1PC07_9FLAO</name>
<proteinExistence type="predicted"/>
<keyword evidence="1" id="KW-1133">Transmembrane helix</keyword>
<feature type="transmembrane region" description="Helical" evidence="1">
    <location>
        <begin position="103"/>
        <end position="121"/>
    </location>
</feature>
<evidence type="ECO:0000313" key="3">
    <source>
        <dbReference type="Proteomes" id="UP000183257"/>
    </source>
</evidence>
<organism evidence="2 3">
    <name type="scientific">Cellulophaga fucicola</name>
    <dbReference type="NCBI Taxonomy" id="76595"/>
    <lineage>
        <taxon>Bacteria</taxon>
        <taxon>Pseudomonadati</taxon>
        <taxon>Bacteroidota</taxon>
        <taxon>Flavobacteriia</taxon>
        <taxon>Flavobacteriales</taxon>
        <taxon>Flavobacteriaceae</taxon>
        <taxon>Cellulophaga</taxon>
    </lineage>
</organism>
<reference evidence="3" key="1">
    <citation type="submission" date="2016-11" db="EMBL/GenBank/DDBJ databases">
        <authorList>
            <person name="Varghese N."/>
            <person name="Submissions S."/>
        </authorList>
    </citation>
    <scope>NUCLEOTIDE SEQUENCE [LARGE SCALE GENOMIC DNA]</scope>
    <source>
        <strain evidence="3">DSM 24786</strain>
    </source>
</reference>
<dbReference type="Proteomes" id="UP000183257">
    <property type="component" value="Unassembled WGS sequence"/>
</dbReference>
<sequence length="132" mass="15167">MKTININLKSKINQPITLFLDNKELGILTNKMEVELTENSKTIYVKYGDKKSNVFPIKILGKNDFNIEVIKTSDMISSSMWHVLRILFFLFLTSFCIHKAIGIGYYVFSLGLIGITVMFALKWKNIIIRKAS</sequence>
<dbReference type="STRING" id="76595.SAMN05660313_01772"/>
<keyword evidence="1" id="KW-0472">Membrane</keyword>
<gene>
    <name evidence="2" type="ORF">SAMN05660313_01772</name>
</gene>
<keyword evidence="3" id="KW-1185">Reference proteome</keyword>